<feature type="transmembrane region" description="Helical" evidence="1">
    <location>
        <begin position="25"/>
        <end position="46"/>
    </location>
</feature>
<keyword evidence="1" id="KW-0812">Transmembrane</keyword>
<feature type="transmembrane region" description="Helical" evidence="1">
    <location>
        <begin position="75"/>
        <end position="94"/>
    </location>
</feature>
<organism evidence="2 3">
    <name type="scientific">Bacillus capparidis</name>
    <dbReference type="NCBI Taxonomy" id="1840411"/>
    <lineage>
        <taxon>Bacteria</taxon>
        <taxon>Bacillati</taxon>
        <taxon>Bacillota</taxon>
        <taxon>Bacilli</taxon>
        <taxon>Bacillales</taxon>
        <taxon>Bacillaceae</taxon>
        <taxon>Bacillus</taxon>
    </lineage>
</organism>
<evidence type="ECO:0000256" key="1">
    <source>
        <dbReference type="SAM" id="Phobius"/>
    </source>
</evidence>
<dbReference type="EMBL" id="JAFDST010000002">
    <property type="protein sequence ID" value="MBP1082050.1"/>
    <property type="molecule type" value="Genomic_DNA"/>
</dbReference>
<evidence type="ECO:0008006" key="4">
    <source>
        <dbReference type="Google" id="ProtNLM"/>
    </source>
</evidence>
<accession>A0ABS4CXB3</accession>
<name>A0ABS4CXB3_9BACI</name>
<comment type="caution">
    <text evidence="2">The sequence shown here is derived from an EMBL/GenBank/DDBJ whole genome shotgun (WGS) entry which is preliminary data.</text>
</comment>
<gene>
    <name evidence="2" type="ORF">JOC74_002543</name>
</gene>
<keyword evidence="1" id="KW-0472">Membrane</keyword>
<keyword evidence="3" id="KW-1185">Reference proteome</keyword>
<keyword evidence="1" id="KW-1133">Transmembrane helix</keyword>
<feature type="transmembrane region" description="Helical" evidence="1">
    <location>
        <begin position="321"/>
        <end position="340"/>
    </location>
</feature>
<dbReference type="RefSeq" id="WP_245212889.1">
    <property type="nucleotide sequence ID" value="NZ_JAFDST010000002.1"/>
</dbReference>
<proteinExistence type="predicted"/>
<reference evidence="2 3" key="1">
    <citation type="submission" date="2021-01" db="EMBL/GenBank/DDBJ databases">
        <title>Genomic Encyclopedia of Type Strains, Phase IV (KMG-IV): sequencing the most valuable type-strain genomes for metagenomic binning, comparative biology and taxonomic classification.</title>
        <authorList>
            <person name="Goeker M."/>
        </authorList>
    </citation>
    <scope>NUCLEOTIDE SEQUENCE [LARGE SCALE GENOMIC DNA]</scope>
    <source>
        <strain evidence="2 3">DSM 103394</strain>
    </source>
</reference>
<evidence type="ECO:0000313" key="3">
    <source>
        <dbReference type="Proteomes" id="UP000674416"/>
    </source>
</evidence>
<sequence>MLMFSNEKQSSISTRSSWFSAWPKWAGYAAAGWSLIYAVFGIYWGLGGSHFPFGENDPRAMMMGSFLTSLRADTGGLTIAATNFIGFAVALAMVKTSGRLILGWVLLFFSWLMCVTLLLVIPDVRIVQNFAYLFVLHVELVDWLVLNQVFCIAGGFLWGAAALSYHRKLNEACGCCGRKDDSHGASVKSAARWGKRFTYIAVVMALPYAIVRWAWAFGIPLGTTLDTNSSPTLIMMELFLGAMCIGGGILTLGLTQRWGEVFPRWFLFMAGKPVPVWLAVVPSTLMAAIITLAGVKMAPPIIIMMLNGSITMENWGEAGPFLSWLPWGVSLGAATAAYYIRRRGRCRHCGRL</sequence>
<evidence type="ECO:0000313" key="2">
    <source>
        <dbReference type="EMBL" id="MBP1082050.1"/>
    </source>
</evidence>
<feature type="transmembrane region" description="Helical" evidence="1">
    <location>
        <begin position="276"/>
        <end position="295"/>
    </location>
</feature>
<feature type="transmembrane region" description="Helical" evidence="1">
    <location>
        <begin position="197"/>
        <end position="215"/>
    </location>
</feature>
<feature type="transmembrane region" description="Helical" evidence="1">
    <location>
        <begin position="235"/>
        <end position="255"/>
    </location>
</feature>
<protein>
    <recommendedName>
        <fullName evidence="4">Permease</fullName>
    </recommendedName>
</protein>
<dbReference type="Proteomes" id="UP000674416">
    <property type="component" value="Unassembled WGS sequence"/>
</dbReference>
<feature type="transmembrane region" description="Helical" evidence="1">
    <location>
        <begin position="141"/>
        <end position="161"/>
    </location>
</feature>
<feature type="transmembrane region" description="Helical" evidence="1">
    <location>
        <begin position="101"/>
        <end position="121"/>
    </location>
</feature>